<feature type="compositionally biased region" description="Acidic residues" evidence="1">
    <location>
        <begin position="994"/>
        <end position="1003"/>
    </location>
</feature>
<evidence type="ECO:0000313" key="2">
    <source>
        <dbReference type="EMBL" id="PHJ25306.1"/>
    </source>
</evidence>
<reference evidence="2 3" key="1">
    <citation type="journal article" date="2017" name="Int. J. Parasitol.">
        <title>The genome of the protozoan parasite Cystoisospora suis and a reverse vaccinology approach to identify vaccine candidates.</title>
        <authorList>
            <person name="Palmieri N."/>
            <person name="Shrestha A."/>
            <person name="Ruttkowski B."/>
            <person name="Beck T."/>
            <person name="Vogl C."/>
            <person name="Tomley F."/>
            <person name="Blake D.P."/>
            <person name="Joachim A."/>
        </authorList>
    </citation>
    <scope>NUCLEOTIDE SEQUENCE [LARGE SCALE GENOMIC DNA]</scope>
    <source>
        <strain evidence="2 3">Wien I</strain>
    </source>
</reference>
<dbReference type="AlphaFoldDB" id="A0A2C6LFD4"/>
<protein>
    <submittedName>
        <fullName evidence="2">Transmembrane protein</fullName>
    </submittedName>
</protein>
<feature type="region of interest" description="Disordered" evidence="1">
    <location>
        <begin position="642"/>
        <end position="661"/>
    </location>
</feature>
<sequence>MTNYTLVEEAENSLLALLQPGAYRITYQAEEPFLITFGISSLDQLHRDLMYKPPVSSVAADDPGRLQAQVDFSSSSSCLSAPPALALPSPLPFYFESDIFDIKLHPSFLQKQGEIMTIPIQLTTPSVLYMETGSNFLLDFVKVGVKVAEGTWIGEQRSRVNFLRLILEPGTHYIKILNAHSKNTYHMEHEIKSEIDRERCLHFSLKIKSIAVNYAGERSDGSDGEGESSCFSYGAMSLPLDFHSSEGGSSALGGPIDANGRLLIRSKIVLTEGSAGGGGRKRVALDTRGRKLVVKLGVFSEDHERNVVVQVEDSHSLPVTPLYDWVTSDGSSEVLYELDGQTRKYNALDESSMFFLTFRIDKQGVPGMSSCVVFDLFLQVMPLEDKLNQMSMCPVGGGSVPVLTSEEFFPKTAVQVATERSSSHSTGLQQYISTQLTAIQEKKDGFLAEIPFTLTEESFILTDVQYNFFLSHVEVDLILDESKTRGQSVAVQRSSYHNGDGESISFGELDFINRGNHPLNARQWIATQLEPGHYILRIADDHYAKHFSSLSSSSCFPFKFSFQSFSLASRQTKPSIVGIHPDPSVPVKYGQDLLILIRLSTPPSVLGGETARRSAYLFGESGFTLYSTHFANLDSPDDEDARYLNEEEEEERKNGGETGHGGRRGGLVWSFLFTADKLQRLGNKAKFVLEFTTRQGGESYVLGVLPSGVYTPQAPQSVVTGIASDTSGATSNRDLGITYTFLSPGSLRENTPWSGTPGLISFASTSTSSSPGSISSSSSQGGSAGGGGGDHMYDTRVERGPVSHEGDVQTTQGESAGIVKPETGMSDGRGREETRSEIVNELNRATSYGNEERRGEISPRPLIPPKAPRETLLVEEDEEDFSHEDRDGSDAYHPHSKHHHPTDERDRIHRGVYTPGTARGGEMMREHPEEEEEMSSALSVSHDPYNREDEDFHKEKIRRKLMRNAYDGGSHEEEEEEEGDLGCPPGMRWREDLNECEEADDLR</sequence>
<evidence type="ECO:0000313" key="3">
    <source>
        <dbReference type="Proteomes" id="UP000221165"/>
    </source>
</evidence>
<feature type="compositionally biased region" description="Basic and acidic residues" evidence="1">
    <location>
        <begin position="944"/>
        <end position="953"/>
    </location>
</feature>
<feature type="region of interest" description="Disordered" evidence="1">
    <location>
        <begin position="746"/>
        <end position="953"/>
    </location>
</feature>
<dbReference type="RefSeq" id="XP_067926978.1">
    <property type="nucleotide sequence ID" value="XM_068061046.1"/>
</dbReference>
<comment type="caution">
    <text evidence="2">The sequence shown here is derived from an EMBL/GenBank/DDBJ whole genome shotgun (WGS) entry which is preliminary data.</text>
</comment>
<feature type="compositionally biased region" description="Basic and acidic residues" evidence="1">
    <location>
        <begin position="883"/>
        <end position="893"/>
    </location>
</feature>
<dbReference type="EMBL" id="MIGC01000315">
    <property type="protein sequence ID" value="PHJ25306.1"/>
    <property type="molecule type" value="Genomic_DNA"/>
</dbReference>
<proteinExistence type="predicted"/>
<feature type="compositionally biased region" description="Basic and acidic residues" evidence="1">
    <location>
        <begin position="828"/>
        <end position="838"/>
    </location>
</feature>
<feature type="region of interest" description="Disordered" evidence="1">
    <location>
        <begin position="965"/>
        <end position="1003"/>
    </location>
</feature>
<feature type="compositionally biased region" description="Acidic residues" evidence="1">
    <location>
        <begin position="873"/>
        <end position="882"/>
    </location>
</feature>
<organism evidence="2 3">
    <name type="scientific">Cystoisospora suis</name>
    <dbReference type="NCBI Taxonomy" id="483139"/>
    <lineage>
        <taxon>Eukaryota</taxon>
        <taxon>Sar</taxon>
        <taxon>Alveolata</taxon>
        <taxon>Apicomplexa</taxon>
        <taxon>Conoidasida</taxon>
        <taxon>Coccidia</taxon>
        <taxon>Eucoccidiorida</taxon>
        <taxon>Eimeriorina</taxon>
        <taxon>Sarcocystidae</taxon>
        <taxon>Cystoisospora</taxon>
    </lineage>
</organism>
<gene>
    <name evidence="2" type="ORF">CSUI_000839</name>
</gene>
<keyword evidence="3" id="KW-1185">Reference proteome</keyword>
<dbReference type="VEuPathDB" id="ToxoDB:CSUI_000839"/>
<dbReference type="GeneID" id="94424257"/>
<dbReference type="Proteomes" id="UP000221165">
    <property type="component" value="Unassembled WGS sequence"/>
</dbReference>
<name>A0A2C6LFD4_9APIC</name>
<feature type="compositionally biased region" description="Basic and acidic residues" evidence="1">
    <location>
        <begin position="642"/>
        <end position="655"/>
    </location>
</feature>
<feature type="compositionally biased region" description="Basic and acidic residues" evidence="1">
    <location>
        <begin position="791"/>
        <end position="807"/>
    </location>
</feature>
<dbReference type="OrthoDB" id="445004at2759"/>
<accession>A0A2C6LFD4</accession>
<feature type="compositionally biased region" description="Low complexity" evidence="1">
    <location>
        <begin position="758"/>
        <end position="781"/>
    </location>
</feature>
<keyword evidence="2" id="KW-0812">Transmembrane</keyword>
<keyword evidence="2" id="KW-0472">Membrane</keyword>
<evidence type="ECO:0000256" key="1">
    <source>
        <dbReference type="SAM" id="MobiDB-lite"/>
    </source>
</evidence>